<dbReference type="Proteomes" id="UP000499080">
    <property type="component" value="Unassembled WGS sequence"/>
</dbReference>
<dbReference type="EMBL" id="BGPR01001335">
    <property type="protein sequence ID" value="GBM51418.1"/>
    <property type="molecule type" value="Genomic_DNA"/>
</dbReference>
<protein>
    <submittedName>
        <fullName evidence="1">Uncharacterized protein</fullName>
    </submittedName>
</protein>
<dbReference type="OrthoDB" id="10464202at2759"/>
<comment type="caution">
    <text evidence="1">The sequence shown here is derived from an EMBL/GenBank/DDBJ whole genome shotgun (WGS) entry which is preliminary data.</text>
</comment>
<gene>
    <name evidence="1" type="ORF">AVEN_203762_1</name>
</gene>
<sequence>MEGPPRLLFLPDSVGRGLLQTCCSCVGTYPAQLTKHSMTGAISLPYLFTRSHNTSRGIPSQINHAPSLLPEVRDRMKEHSSISQLLFLLLRRLFNKIR</sequence>
<proteinExistence type="predicted"/>
<organism evidence="1 2">
    <name type="scientific">Araneus ventricosus</name>
    <name type="common">Orbweaver spider</name>
    <name type="synonym">Epeira ventricosa</name>
    <dbReference type="NCBI Taxonomy" id="182803"/>
    <lineage>
        <taxon>Eukaryota</taxon>
        <taxon>Metazoa</taxon>
        <taxon>Ecdysozoa</taxon>
        <taxon>Arthropoda</taxon>
        <taxon>Chelicerata</taxon>
        <taxon>Arachnida</taxon>
        <taxon>Araneae</taxon>
        <taxon>Araneomorphae</taxon>
        <taxon>Entelegynae</taxon>
        <taxon>Araneoidea</taxon>
        <taxon>Araneidae</taxon>
        <taxon>Araneus</taxon>
    </lineage>
</organism>
<evidence type="ECO:0000313" key="2">
    <source>
        <dbReference type="Proteomes" id="UP000499080"/>
    </source>
</evidence>
<accession>A0A4Y2GFU9</accession>
<name>A0A4Y2GFU9_ARAVE</name>
<keyword evidence="2" id="KW-1185">Reference proteome</keyword>
<dbReference type="AlphaFoldDB" id="A0A4Y2GFU9"/>
<evidence type="ECO:0000313" key="1">
    <source>
        <dbReference type="EMBL" id="GBM51418.1"/>
    </source>
</evidence>
<reference evidence="1 2" key="1">
    <citation type="journal article" date="2019" name="Sci. Rep.">
        <title>Orb-weaving spider Araneus ventricosus genome elucidates the spidroin gene catalogue.</title>
        <authorList>
            <person name="Kono N."/>
            <person name="Nakamura H."/>
            <person name="Ohtoshi R."/>
            <person name="Moran D.A.P."/>
            <person name="Shinohara A."/>
            <person name="Yoshida Y."/>
            <person name="Fujiwara M."/>
            <person name="Mori M."/>
            <person name="Tomita M."/>
            <person name="Arakawa K."/>
        </authorList>
    </citation>
    <scope>NUCLEOTIDE SEQUENCE [LARGE SCALE GENOMIC DNA]</scope>
</reference>